<protein>
    <submittedName>
        <fullName evidence="1">Pilus assembly protein CpaE</fullName>
    </submittedName>
</protein>
<dbReference type="Proteomes" id="UP001589698">
    <property type="component" value="Unassembled WGS sequence"/>
</dbReference>
<evidence type="ECO:0000313" key="2">
    <source>
        <dbReference type="Proteomes" id="UP001589698"/>
    </source>
</evidence>
<organism evidence="1 2">
    <name type="scientific">Nocardioides zeicaulis</name>
    <dbReference type="NCBI Taxonomy" id="1776857"/>
    <lineage>
        <taxon>Bacteria</taxon>
        <taxon>Bacillati</taxon>
        <taxon>Actinomycetota</taxon>
        <taxon>Actinomycetes</taxon>
        <taxon>Propionibacteriales</taxon>
        <taxon>Nocardioidaceae</taxon>
        <taxon>Nocardioides</taxon>
    </lineage>
</organism>
<name>A0ABV6DYY8_9ACTN</name>
<sequence length="142" mass="15584">MTTPDLALRLHDAGLAWTPVDGDRFWLPDRDLDDAVFTVSAMVVEVREHPSGRVLAFNGTTEWALDDVEEGEAVWLPRLDQLLAVLGERFVSLTARSGGHVVRVRVGDVEEDHVDLDPSDAAARAVLARLEREPGANGHPSR</sequence>
<evidence type="ECO:0000313" key="1">
    <source>
        <dbReference type="EMBL" id="MFC0221934.1"/>
    </source>
</evidence>
<gene>
    <name evidence="1" type="ORF">ACFFJG_05530</name>
</gene>
<dbReference type="RefSeq" id="WP_378517599.1">
    <property type="nucleotide sequence ID" value="NZ_CBCSDI010000009.1"/>
</dbReference>
<keyword evidence="2" id="KW-1185">Reference proteome</keyword>
<accession>A0ABV6DYY8</accession>
<comment type="caution">
    <text evidence="1">The sequence shown here is derived from an EMBL/GenBank/DDBJ whole genome shotgun (WGS) entry which is preliminary data.</text>
</comment>
<reference evidence="1 2" key="1">
    <citation type="submission" date="2024-09" db="EMBL/GenBank/DDBJ databases">
        <authorList>
            <person name="Sun Q."/>
            <person name="Mori K."/>
        </authorList>
    </citation>
    <scope>NUCLEOTIDE SEQUENCE [LARGE SCALE GENOMIC DNA]</scope>
    <source>
        <strain evidence="1 2">CCM 8654</strain>
    </source>
</reference>
<dbReference type="EMBL" id="JBHLXH010000001">
    <property type="protein sequence ID" value="MFC0221934.1"/>
    <property type="molecule type" value="Genomic_DNA"/>
</dbReference>
<proteinExistence type="predicted"/>